<dbReference type="Proteomes" id="UP000799423">
    <property type="component" value="Unassembled WGS sequence"/>
</dbReference>
<sequence>MHKRSTSQHQPSLPPSSSHLPKYKPIVIILRQSRAPALNHTSTPSTLREHGDGGCVSEPEKPAADRRVAGRRPHLRPVGLVVLFANALSHSSMGRGMSLPPPRLSQYLVLCLRRTVLLRPVPKNGHVPLHIGDSWGWVKGPHDELVTLCFGPAISLICRERSCRILILEGKEENRLLNHVIHIMTWTSSAASPGDSLGRLSWIAG</sequence>
<name>A0A6A7BLU0_9PLEO</name>
<keyword evidence="3" id="KW-1185">Reference proteome</keyword>
<feature type="region of interest" description="Disordered" evidence="1">
    <location>
        <begin position="1"/>
        <end position="20"/>
    </location>
</feature>
<dbReference type="EMBL" id="MU006289">
    <property type="protein sequence ID" value="KAF2856353.1"/>
    <property type="molecule type" value="Genomic_DNA"/>
</dbReference>
<evidence type="ECO:0000313" key="3">
    <source>
        <dbReference type="Proteomes" id="UP000799423"/>
    </source>
</evidence>
<evidence type="ECO:0000313" key="2">
    <source>
        <dbReference type="EMBL" id="KAF2856353.1"/>
    </source>
</evidence>
<proteinExistence type="predicted"/>
<evidence type="ECO:0000256" key="1">
    <source>
        <dbReference type="SAM" id="MobiDB-lite"/>
    </source>
</evidence>
<dbReference type="AlphaFoldDB" id="A0A6A7BLU0"/>
<organism evidence="2 3">
    <name type="scientific">Plenodomus tracheiphilus IPT5</name>
    <dbReference type="NCBI Taxonomy" id="1408161"/>
    <lineage>
        <taxon>Eukaryota</taxon>
        <taxon>Fungi</taxon>
        <taxon>Dikarya</taxon>
        <taxon>Ascomycota</taxon>
        <taxon>Pezizomycotina</taxon>
        <taxon>Dothideomycetes</taxon>
        <taxon>Pleosporomycetidae</taxon>
        <taxon>Pleosporales</taxon>
        <taxon>Pleosporineae</taxon>
        <taxon>Leptosphaeriaceae</taxon>
        <taxon>Plenodomus</taxon>
    </lineage>
</organism>
<gene>
    <name evidence="2" type="ORF">T440DRAFT_463695</name>
</gene>
<feature type="compositionally biased region" description="Low complexity" evidence="1">
    <location>
        <begin position="7"/>
        <end position="20"/>
    </location>
</feature>
<accession>A0A6A7BLU0</accession>
<protein>
    <submittedName>
        <fullName evidence="2">Uncharacterized protein</fullName>
    </submittedName>
</protein>
<reference evidence="2" key="1">
    <citation type="submission" date="2020-01" db="EMBL/GenBank/DDBJ databases">
        <authorList>
            <consortium name="DOE Joint Genome Institute"/>
            <person name="Haridas S."/>
            <person name="Albert R."/>
            <person name="Binder M."/>
            <person name="Bloem J."/>
            <person name="Labutti K."/>
            <person name="Salamov A."/>
            <person name="Andreopoulos B."/>
            <person name="Baker S.E."/>
            <person name="Barry K."/>
            <person name="Bills G."/>
            <person name="Bluhm B.H."/>
            <person name="Cannon C."/>
            <person name="Castanera R."/>
            <person name="Culley D.E."/>
            <person name="Daum C."/>
            <person name="Ezra D."/>
            <person name="Gonzalez J.B."/>
            <person name="Henrissat B."/>
            <person name="Kuo A."/>
            <person name="Liang C."/>
            <person name="Lipzen A."/>
            <person name="Lutzoni F."/>
            <person name="Magnuson J."/>
            <person name="Mondo S."/>
            <person name="Nolan M."/>
            <person name="Ohm R."/>
            <person name="Pangilinan J."/>
            <person name="Park H.-J."/>
            <person name="Ramirez L."/>
            <person name="Alfaro M."/>
            <person name="Sun H."/>
            <person name="Tritt A."/>
            <person name="Yoshinaga Y."/>
            <person name="Zwiers L.-H."/>
            <person name="Turgeon B.G."/>
            <person name="Goodwin S.B."/>
            <person name="Spatafora J.W."/>
            <person name="Crous P.W."/>
            <person name="Grigoriev I.V."/>
        </authorList>
    </citation>
    <scope>NUCLEOTIDE SEQUENCE</scope>
    <source>
        <strain evidence="2">IPT5</strain>
    </source>
</reference>
<feature type="compositionally biased region" description="Basic and acidic residues" evidence="1">
    <location>
        <begin position="47"/>
        <end position="68"/>
    </location>
</feature>
<feature type="region of interest" description="Disordered" evidence="1">
    <location>
        <begin position="34"/>
        <end position="69"/>
    </location>
</feature>